<dbReference type="AlphaFoldDB" id="A0A7U7GDQ3"/>
<evidence type="ECO:0000256" key="1">
    <source>
        <dbReference type="SAM" id="MobiDB-lite"/>
    </source>
</evidence>
<accession>A0A7U7GDQ3</accession>
<evidence type="ECO:0000313" key="2">
    <source>
        <dbReference type="EMBL" id="CDH46256.1"/>
    </source>
</evidence>
<proteinExistence type="predicted"/>
<comment type="caution">
    <text evidence="2">The sequence shown here is derived from an EMBL/GenBank/DDBJ whole genome shotgun (WGS) entry which is preliminary data.</text>
</comment>
<protein>
    <submittedName>
        <fullName evidence="2">Uncharacterized protein</fullName>
    </submittedName>
</protein>
<dbReference type="EMBL" id="CBTK010000255">
    <property type="protein sequence ID" value="CDH46256.1"/>
    <property type="molecule type" value="Genomic_DNA"/>
</dbReference>
<reference evidence="2 3" key="1">
    <citation type="journal article" date="2014" name="ISME J.">
        <title>Candidatus Competibacter-lineage genomes retrieved from metagenomes reveal functional metabolic diversity.</title>
        <authorList>
            <person name="McIlroy S.J."/>
            <person name="Albertsen M."/>
            <person name="Andresen E.K."/>
            <person name="Saunders A.M."/>
            <person name="Kristiansen R."/>
            <person name="Stokholm-Bjerregaard M."/>
            <person name="Nielsen K.L."/>
            <person name="Nielsen P.H."/>
        </authorList>
    </citation>
    <scope>NUCLEOTIDE SEQUENCE [LARGE SCALE GENOMIC DNA]</scope>
    <source>
        <strain evidence="2 3">Run_B_J11</strain>
    </source>
</reference>
<name>A0A7U7GDQ3_9GAMM</name>
<sequence>MQFRPLLGDSGSPSITPPSRWREGYKSPLKFFEFTCNLQRQKVKTQCLLGGSQIAKTLFPYQFNTARLWDYGLRVSGKQEAFSIAPPTGAGGKITVSGHHSA</sequence>
<keyword evidence="3" id="KW-1185">Reference proteome</keyword>
<feature type="region of interest" description="Disordered" evidence="1">
    <location>
        <begin position="1"/>
        <end position="21"/>
    </location>
</feature>
<dbReference type="Proteomes" id="UP000019184">
    <property type="component" value="Unassembled WGS sequence"/>
</dbReference>
<evidence type="ECO:0000313" key="3">
    <source>
        <dbReference type="Proteomes" id="UP000019184"/>
    </source>
</evidence>
<gene>
    <name evidence="2" type="ORF">BN874_400048</name>
</gene>
<organism evidence="2 3">
    <name type="scientific">Candidatus Contendobacter odensis Run_B_J11</name>
    <dbReference type="NCBI Taxonomy" id="1400861"/>
    <lineage>
        <taxon>Bacteria</taxon>
        <taxon>Pseudomonadati</taxon>
        <taxon>Pseudomonadota</taxon>
        <taxon>Gammaproteobacteria</taxon>
        <taxon>Candidatus Competibacteraceae</taxon>
        <taxon>Candidatus Contendibacter</taxon>
    </lineage>
</organism>